<dbReference type="GO" id="GO:0005829">
    <property type="term" value="C:cytosol"/>
    <property type="evidence" value="ECO:0007669"/>
    <property type="project" value="TreeGrafter"/>
</dbReference>
<protein>
    <submittedName>
        <fullName evidence="4">Kinase</fullName>
    </submittedName>
</protein>
<evidence type="ECO:0000313" key="5">
    <source>
        <dbReference type="Proteomes" id="UP000254326"/>
    </source>
</evidence>
<dbReference type="CDD" id="cd01166">
    <property type="entry name" value="KdgK"/>
    <property type="match status" value="1"/>
</dbReference>
<dbReference type="InterPro" id="IPR011611">
    <property type="entry name" value="PfkB_dom"/>
</dbReference>
<accession>A0A370U4Y8</accession>
<dbReference type="PANTHER" id="PTHR10584:SF166">
    <property type="entry name" value="RIBOKINASE"/>
    <property type="match status" value="1"/>
</dbReference>
<dbReference type="AlphaFoldDB" id="A0A370U4Y8"/>
<dbReference type="Proteomes" id="UP000254326">
    <property type="component" value="Unassembled WGS sequence"/>
</dbReference>
<dbReference type="SUPFAM" id="SSF53613">
    <property type="entry name" value="Ribokinase-like"/>
    <property type="match status" value="1"/>
</dbReference>
<comment type="caution">
    <text evidence="4">The sequence shown here is derived from an EMBL/GenBank/DDBJ whole genome shotgun (WGS) entry which is preliminary data.</text>
</comment>
<evidence type="ECO:0000256" key="1">
    <source>
        <dbReference type="ARBA" id="ARBA00022679"/>
    </source>
</evidence>
<name>A0A370U4Y8_9GAMM</name>
<reference evidence="4 5" key="1">
    <citation type="submission" date="2018-06" db="EMBL/GenBank/DDBJ databases">
        <title>Marinomonas sp. YLB-05 draft genome sequence.</title>
        <authorList>
            <person name="Yu L."/>
            <person name="Tang X."/>
        </authorList>
    </citation>
    <scope>NUCLEOTIDE SEQUENCE [LARGE SCALE GENOMIC DNA]</scope>
    <source>
        <strain evidence="4 5">YLB-05</strain>
    </source>
</reference>
<evidence type="ECO:0000259" key="3">
    <source>
        <dbReference type="Pfam" id="PF00294"/>
    </source>
</evidence>
<dbReference type="GO" id="GO:0016301">
    <property type="term" value="F:kinase activity"/>
    <property type="evidence" value="ECO:0007669"/>
    <property type="project" value="UniProtKB-KW"/>
</dbReference>
<organism evidence="4 5">
    <name type="scientific">Marinomonas piezotolerans</name>
    <dbReference type="NCBI Taxonomy" id="2213058"/>
    <lineage>
        <taxon>Bacteria</taxon>
        <taxon>Pseudomonadati</taxon>
        <taxon>Pseudomonadota</taxon>
        <taxon>Gammaproteobacteria</taxon>
        <taxon>Oceanospirillales</taxon>
        <taxon>Oceanospirillaceae</taxon>
        <taxon>Marinomonas</taxon>
    </lineage>
</organism>
<keyword evidence="2 4" id="KW-0418">Kinase</keyword>
<dbReference type="OrthoDB" id="9795789at2"/>
<dbReference type="Gene3D" id="3.40.1190.20">
    <property type="match status" value="1"/>
</dbReference>
<dbReference type="RefSeq" id="WP_115469423.1">
    <property type="nucleotide sequence ID" value="NZ_QKRA01000013.1"/>
</dbReference>
<dbReference type="Pfam" id="PF00294">
    <property type="entry name" value="PfkB"/>
    <property type="match status" value="1"/>
</dbReference>
<gene>
    <name evidence="4" type="ORF">DN730_17460</name>
</gene>
<dbReference type="InterPro" id="IPR029056">
    <property type="entry name" value="Ribokinase-like"/>
</dbReference>
<proteinExistence type="predicted"/>
<evidence type="ECO:0000256" key="2">
    <source>
        <dbReference type="ARBA" id="ARBA00022777"/>
    </source>
</evidence>
<dbReference type="PANTHER" id="PTHR10584">
    <property type="entry name" value="SUGAR KINASE"/>
    <property type="match status" value="1"/>
</dbReference>
<keyword evidence="1" id="KW-0808">Transferase</keyword>
<sequence>MPSFDVSSVGFAVLDVLGYPVSRIPEGGRADFIEQIRMTVAGTAAATAVDCAILGLNTRMVSTVGTDEMGDFLVNKMNAFGLDTTLVRRDGSVQTSATILPVRPNGERPALHVPGTAATFDVADEDMEAALDARIIHIGGTGLLRTFDGAKTLRFIQKAKELGRITTFDLIQATPETTELVLPLLPYIDYFIPSIEEASAMAGLESPVEVARWFKDKGVKNVILTMGGDGVYVDPEQGQSFSLAAHDIDVVDTTGCGDSFSAGVIVGLVKGWTLQESVRFAGAVAAKVAMGLGSDGTLTSFDDTWAAMSDWPLKAMSATN</sequence>
<keyword evidence="5" id="KW-1185">Reference proteome</keyword>
<dbReference type="EMBL" id="QKRA01000013">
    <property type="protein sequence ID" value="RDL42849.1"/>
    <property type="molecule type" value="Genomic_DNA"/>
</dbReference>
<feature type="domain" description="Carbohydrate kinase PfkB" evidence="3">
    <location>
        <begin position="6"/>
        <end position="289"/>
    </location>
</feature>
<evidence type="ECO:0000313" key="4">
    <source>
        <dbReference type="EMBL" id="RDL42849.1"/>
    </source>
</evidence>